<feature type="domain" description="Response regulatory" evidence="5">
    <location>
        <begin position="21"/>
        <end position="137"/>
    </location>
</feature>
<sequence>MDPQACTAIILKQADPFYISDTIIQNEQDITMNVLSTIFGHVHQETKLDSCMNYIKLMSSSSAILLVDFDNSIEPKAQIEIVTQVVNRLSETNIPVIVCSTNDDSQFMIECIQAGAADYLLHPLRPDVIKTLFLVLYRQKVDLYQDHLISSSTTLSTSSVMSPTTPTAQPSHHHYHPSSVYLPDSIHERMKQLITKDINFILDTYTASSMSASTLSTSTGSFLMGLTSEHKENLKRKVSLWDFSPLNLSHQDLIHCVVIILSQALLLPNMPTMNPEQLYDFVIDLSNLYHDDNPYHNFSHAVDVLQCIYYFLCHIGLLSFADPTIQPNKPQCDKGCILRSIDIFALLIAAIGHDTGHPGVNNAFLINTSAPLALLYNDHSVLESFHAMTLFQLLKKHGFDTFLGGTDSIKYKENTKDFRKLVITSILATDMALHGDYVTKIKEQTKRLMDSDPKDWDESRRLEERLLFCSGLMKCADISNVARPFPRAFEWAQILVEEFACQGDLERELGLPVIPMNDRTKIVLEDSQIGFIKFVALGLFESVQGYMQDLSFPVEYIKRNLSIWEERKKESFDKEHQITEETAIVQSTTVEDEKDYRRALNNESDSEYKLPAMPAVAMTSLSHIYPKEISHDQHQEDWNQSAQSSGPVYCHCIIQ</sequence>
<comment type="caution">
    <text evidence="7">The sequence shown here is derived from an EMBL/GenBank/DDBJ whole genome shotgun (WGS) entry which is preliminary data.</text>
</comment>
<evidence type="ECO:0000256" key="2">
    <source>
        <dbReference type="ARBA" id="ARBA00022801"/>
    </source>
</evidence>
<dbReference type="InterPro" id="IPR036971">
    <property type="entry name" value="PDEase_catalytic_dom_sf"/>
</dbReference>
<dbReference type="Proteomes" id="UP000252139">
    <property type="component" value="Unassembled WGS sequence"/>
</dbReference>
<feature type="modified residue" description="4-aspartylphosphate" evidence="3">
    <location>
        <position position="68"/>
    </location>
</feature>
<dbReference type="PROSITE" id="PS51845">
    <property type="entry name" value="PDEASE_I_2"/>
    <property type="match status" value="1"/>
</dbReference>
<dbReference type="GO" id="GO:0004114">
    <property type="term" value="F:3',5'-cyclic-nucleotide phosphodiesterase activity"/>
    <property type="evidence" value="ECO:0007669"/>
    <property type="project" value="InterPro"/>
</dbReference>
<dbReference type="GO" id="GO:0000160">
    <property type="term" value="P:phosphorelay signal transduction system"/>
    <property type="evidence" value="ECO:0007669"/>
    <property type="project" value="InterPro"/>
</dbReference>
<feature type="domain" description="PDEase" evidence="6">
    <location>
        <begin position="215"/>
        <end position="571"/>
    </location>
</feature>
<evidence type="ECO:0000313" key="7">
    <source>
        <dbReference type="EMBL" id="RCH99448.1"/>
    </source>
</evidence>
<evidence type="ECO:0000259" key="5">
    <source>
        <dbReference type="PROSITE" id="PS50110"/>
    </source>
</evidence>
<evidence type="ECO:0000259" key="6">
    <source>
        <dbReference type="PROSITE" id="PS51845"/>
    </source>
</evidence>
<dbReference type="EMBL" id="PJQL01000123">
    <property type="protein sequence ID" value="RCH99448.1"/>
    <property type="molecule type" value="Genomic_DNA"/>
</dbReference>
<dbReference type="InterPro" id="IPR002073">
    <property type="entry name" value="PDEase_catalytic_dom"/>
</dbReference>
<dbReference type="InterPro" id="IPR003607">
    <property type="entry name" value="HD/PDEase_dom"/>
</dbReference>
<dbReference type="InterPro" id="IPR001789">
    <property type="entry name" value="Sig_transdc_resp-reg_receiver"/>
</dbReference>
<gene>
    <name evidence="7" type="primary">PDE2_3</name>
    <name evidence="7" type="ORF">CU097_015196</name>
</gene>
<dbReference type="InterPro" id="IPR011006">
    <property type="entry name" value="CheY-like_superfamily"/>
</dbReference>
<feature type="compositionally biased region" description="Low complexity" evidence="4">
    <location>
        <begin position="156"/>
        <end position="167"/>
    </location>
</feature>
<dbReference type="Gene3D" id="3.40.50.2300">
    <property type="match status" value="1"/>
</dbReference>
<organism evidence="7 8">
    <name type="scientific">Rhizopus azygosporus</name>
    <name type="common">Rhizopus microsporus var. azygosporus</name>
    <dbReference type="NCBI Taxonomy" id="86630"/>
    <lineage>
        <taxon>Eukaryota</taxon>
        <taxon>Fungi</taxon>
        <taxon>Fungi incertae sedis</taxon>
        <taxon>Mucoromycota</taxon>
        <taxon>Mucoromycotina</taxon>
        <taxon>Mucoromycetes</taxon>
        <taxon>Mucorales</taxon>
        <taxon>Mucorineae</taxon>
        <taxon>Rhizopodaceae</taxon>
        <taxon>Rhizopus</taxon>
    </lineage>
</organism>
<keyword evidence="1" id="KW-0479">Metal-binding</keyword>
<dbReference type="SUPFAM" id="SSF109604">
    <property type="entry name" value="HD-domain/PDEase-like"/>
    <property type="match status" value="1"/>
</dbReference>
<accession>A0A367KB98</accession>
<feature type="region of interest" description="Disordered" evidence="4">
    <location>
        <begin position="156"/>
        <end position="175"/>
    </location>
</feature>
<protein>
    <submittedName>
        <fullName evidence="7">3',5'-cyclic-nucleotide phosphodiesterase</fullName>
    </submittedName>
</protein>
<proteinExistence type="predicted"/>
<dbReference type="SMART" id="SM00471">
    <property type="entry name" value="HDc"/>
    <property type="match status" value="1"/>
</dbReference>
<dbReference type="GO" id="GO:0046872">
    <property type="term" value="F:metal ion binding"/>
    <property type="evidence" value="ECO:0007669"/>
    <property type="project" value="UniProtKB-KW"/>
</dbReference>
<dbReference type="CDD" id="cd00077">
    <property type="entry name" value="HDc"/>
    <property type="match status" value="1"/>
</dbReference>
<dbReference type="SUPFAM" id="SSF52172">
    <property type="entry name" value="CheY-like"/>
    <property type="match status" value="1"/>
</dbReference>
<dbReference type="OrthoDB" id="546632at2759"/>
<evidence type="ECO:0000256" key="4">
    <source>
        <dbReference type="SAM" id="MobiDB-lite"/>
    </source>
</evidence>
<dbReference type="PANTHER" id="PTHR11347">
    <property type="entry name" value="CYCLIC NUCLEOTIDE PHOSPHODIESTERASE"/>
    <property type="match status" value="1"/>
</dbReference>
<reference evidence="7 8" key="1">
    <citation type="journal article" date="2018" name="G3 (Bethesda)">
        <title>Phylogenetic and Phylogenomic Definition of Rhizopus Species.</title>
        <authorList>
            <person name="Gryganskyi A.P."/>
            <person name="Golan J."/>
            <person name="Dolatabadi S."/>
            <person name="Mondo S."/>
            <person name="Robb S."/>
            <person name="Idnurm A."/>
            <person name="Muszewska A."/>
            <person name="Steczkiewicz K."/>
            <person name="Masonjones S."/>
            <person name="Liao H.L."/>
            <person name="Gajdeczka M.T."/>
            <person name="Anike F."/>
            <person name="Vuek A."/>
            <person name="Anishchenko I.M."/>
            <person name="Voigt K."/>
            <person name="de Hoog G.S."/>
            <person name="Smith M.E."/>
            <person name="Heitman J."/>
            <person name="Vilgalys R."/>
            <person name="Stajich J.E."/>
        </authorList>
    </citation>
    <scope>NUCLEOTIDE SEQUENCE [LARGE SCALE GENOMIC DNA]</scope>
    <source>
        <strain evidence="7 8">CBS 357.93</strain>
    </source>
</reference>
<dbReference type="PROSITE" id="PS50110">
    <property type="entry name" value="RESPONSE_REGULATORY"/>
    <property type="match status" value="1"/>
</dbReference>
<keyword evidence="2" id="KW-0378">Hydrolase</keyword>
<name>A0A367KB98_RHIAZ</name>
<evidence type="ECO:0000256" key="1">
    <source>
        <dbReference type="ARBA" id="ARBA00022723"/>
    </source>
</evidence>
<keyword evidence="8" id="KW-1185">Reference proteome</keyword>
<dbReference type="Pfam" id="PF00233">
    <property type="entry name" value="PDEase_I"/>
    <property type="match status" value="1"/>
</dbReference>
<dbReference type="AlphaFoldDB" id="A0A367KB98"/>
<evidence type="ECO:0000313" key="8">
    <source>
        <dbReference type="Proteomes" id="UP000252139"/>
    </source>
</evidence>
<dbReference type="Gene3D" id="1.10.1300.10">
    <property type="entry name" value="3'5'-cyclic nucleotide phosphodiesterase, catalytic domain"/>
    <property type="match status" value="1"/>
</dbReference>
<dbReference type="STRING" id="86630.A0A367KB98"/>
<evidence type="ECO:0000256" key="3">
    <source>
        <dbReference type="PROSITE-ProRule" id="PRU00169"/>
    </source>
</evidence>
<keyword evidence="3" id="KW-0597">Phosphoprotein</keyword>